<keyword evidence="1" id="KW-0812">Transmembrane</keyword>
<gene>
    <name evidence="2" type="primary">odv-e28 (pif-4)</name>
</gene>
<proteinExistence type="predicted"/>
<dbReference type="EMBL" id="KM596836">
    <property type="protein sequence ID" value="AKN80587.1"/>
    <property type="molecule type" value="Genomic_DNA"/>
</dbReference>
<evidence type="ECO:0000313" key="2">
    <source>
        <dbReference type="EMBL" id="AKN80587.1"/>
    </source>
</evidence>
<reference evidence="2 3" key="1">
    <citation type="journal article" date="2016" name="Sci. Rep.">
        <title>Genome sequence of Perigonia lusca single nucleopolyhedrovirus: insights into the evolution of a nucleotide metabolism enzyme in the family Baculoviridae.</title>
        <authorList>
            <person name="Ardisson-Araujo D.M."/>
            <person name="Lima R.N."/>
            <person name="Melo F.L."/>
            <person name="Clem R.J."/>
            <person name="Huang N."/>
            <person name="Bao S.N."/>
            <person name="Sosa-Gomez D.R."/>
            <person name="Ribeiro B.M."/>
        </authorList>
    </citation>
    <scope>NUCLEOTIDE SEQUENCE [LARGE SCALE GENOMIC DNA]</scope>
</reference>
<dbReference type="KEGG" id="vg:26040090"/>
<evidence type="ECO:0000313" key="3">
    <source>
        <dbReference type="Proteomes" id="UP000204667"/>
    </source>
</evidence>
<dbReference type="RefSeq" id="YP_009165685.1">
    <property type="nucleotide sequence ID" value="NC_027923.1"/>
</dbReference>
<feature type="transmembrane region" description="Helical" evidence="1">
    <location>
        <begin position="6"/>
        <end position="28"/>
    </location>
</feature>
<dbReference type="Pfam" id="PF04798">
    <property type="entry name" value="Baculo_19"/>
    <property type="match status" value="1"/>
</dbReference>
<name>A0A0M3WN48_9ABAC</name>
<keyword evidence="3" id="KW-1185">Reference proteome</keyword>
<evidence type="ECO:0000256" key="1">
    <source>
        <dbReference type="SAM" id="Phobius"/>
    </source>
</evidence>
<dbReference type="InterPro" id="IPR006883">
    <property type="entry name" value="AcMNPV_PIF-4"/>
</dbReference>
<sequence length="174" mass="19658">MLSNISSVLIILTAVVCLTMFLISALNLNPYRRHVNNLMQDHANTLQFGAYIDVYDLSVNEYTVERLFLIKPENLVLYNVNGVLFHYLDSSSSVFCPSEFTIVRFSKQDINNINSSGQYVTLCTNVNSLTLLEHFVALKNNIADDRIVLSLDEISFSILDVINLLISLGYVKLD</sequence>
<dbReference type="Proteomes" id="UP000204667">
    <property type="component" value="Segment"/>
</dbReference>
<organism evidence="2 3">
    <name type="scientific">Perigonia lusca single nucleopolyhedrovirus</name>
    <dbReference type="NCBI Taxonomy" id="1675865"/>
    <lineage>
        <taxon>Viruses</taxon>
        <taxon>Viruses incertae sedis</taxon>
        <taxon>Naldaviricetes</taxon>
        <taxon>Lefavirales</taxon>
        <taxon>Baculoviridae</taxon>
        <taxon>Alphabaculovirus</taxon>
        <taxon>Alphabaculovirus peluscae</taxon>
        <taxon>Perigonia lusca nucleopolyhedrovirus</taxon>
    </lineage>
</organism>
<accession>A0A0M3WN48</accession>
<dbReference type="OrthoDB" id="16714at10239"/>
<keyword evidence="1" id="KW-1133">Transmembrane helix</keyword>
<protein>
    <submittedName>
        <fullName evidence="2">ODV-E28, Per os infectivity factor 4</fullName>
    </submittedName>
</protein>
<keyword evidence="1" id="KW-0472">Membrane</keyword>
<dbReference type="GeneID" id="26040090"/>